<dbReference type="EMBL" id="NPEV01000023">
    <property type="protein sequence ID" value="RAI27047.1"/>
    <property type="molecule type" value="Genomic_DNA"/>
</dbReference>
<organism evidence="1 2">
    <name type="scientific">Rhodobium orientis</name>
    <dbReference type="NCBI Taxonomy" id="34017"/>
    <lineage>
        <taxon>Bacteria</taxon>
        <taxon>Pseudomonadati</taxon>
        <taxon>Pseudomonadota</taxon>
        <taxon>Alphaproteobacteria</taxon>
        <taxon>Hyphomicrobiales</taxon>
        <taxon>Rhodobiaceae</taxon>
        <taxon>Rhodobium</taxon>
    </lineage>
</organism>
<dbReference type="Proteomes" id="UP000249299">
    <property type="component" value="Unassembled WGS sequence"/>
</dbReference>
<proteinExistence type="predicted"/>
<evidence type="ECO:0000313" key="2">
    <source>
        <dbReference type="Proteomes" id="UP000249299"/>
    </source>
</evidence>
<dbReference type="Pfam" id="PF13289">
    <property type="entry name" value="SIR2_2"/>
    <property type="match status" value="1"/>
</dbReference>
<reference evidence="1 2" key="1">
    <citation type="submission" date="2017-07" db="EMBL/GenBank/DDBJ databases">
        <title>Draft Genome Sequences of Select Purple Nonsulfur Bacteria.</title>
        <authorList>
            <person name="Lasarre B."/>
            <person name="Mckinlay J.B."/>
        </authorList>
    </citation>
    <scope>NUCLEOTIDE SEQUENCE [LARGE SCALE GENOMIC DNA]</scope>
    <source>
        <strain evidence="1 2">DSM 11290</strain>
    </source>
</reference>
<dbReference type="OrthoDB" id="9808492at2"/>
<name>A0A327JL90_9HYPH</name>
<evidence type="ECO:0000313" key="1">
    <source>
        <dbReference type="EMBL" id="RAI27047.1"/>
    </source>
</evidence>
<gene>
    <name evidence="1" type="ORF">CH339_11710</name>
</gene>
<accession>A0A327JL90</accession>
<sequence>MADLRQILSQGKKRIGLLLGAGAPVSVRVNAEGKLDAVGDPLIPDVARLTKIVVGDLAAEDREAIEKLLPELGDNPNIEIILTRVRRLSQAIGAAEVHGLNGTAYEGLAQRICQKIGAIVASSLPEEPNAFTELVAWIGGTQRDHPIEIFTPNYDLLLEEAFERARLPYFDGFTGSHKPFFDPTSISDDSLPPRWSRMWKIHGSLGWEVKPDAIIRTGSREATQLIYPDHLKYEQIARQPYSALFERLRDFLTTPDTILICSGFSFFDAHICAVLDEALSSNTHTAVLAFQFKPLEEEELAVKLALRRPNLSVYARDGAVIFGIKGKWRPGEPPTEEWKSIRRTFWQSDAGGDGQFVLGDFARLARFFALAQATDILSRPAVSAGDDAKETEALLAAGTESA</sequence>
<protein>
    <submittedName>
        <fullName evidence="1">SIR2 family protein</fullName>
    </submittedName>
</protein>
<keyword evidence="2" id="KW-1185">Reference proteome</keyword>
<comment type="caution">
    <text evidence="1">The sequence shown here is derived from an EMBL/GenBank/DDBJ whole genome shotgun (WGS) entry which is preliminary data.</text>
</comment>
<dbReference type="AlphaFoldDB" id="A0A327JL90"/>